<proteinExistence type="predicted"/>
<protein>
    <submittedName>
        <fullName evidence="2">Uncharacterized protein</fullName>
    </submittedName>
</protein>
<feature type="region of interest" description="Disordered" evidence="1">
    <location>
        <begin position="1"/>
        <end position="41"/>
    </location>
</feature>
<keyword evidence="3" id="KW-1185">Reference proteome</keyword>
<reference evidence="3" key="1">
    <citation type="submission" date="2016-12" db="EMBL/GenBank/DDBJ databases">
        <authorList>
            <person name="Brunel B."/>
        </authorList>
    </citation>
    <scope>NUCLEOTIDE SEQUENCE [LARGE SCALE GENOMIC DNA]</scope>
</reference>
<feature type="compositionally biased region" description="Basic and acidic residues" evidence="1">
    <location>
        <begin position="1"/>
        <end position="28"/>
    </location>
</feature>
<dbReference type="Proteomes" id="UP000245698">
    <property type="component" value="Unassembled WGS sequence"/>
</dbReference>
<organism evidence="2 3">
    <name type="scientific">Mesorhizobium delmotii</name>
    <dbReference type="NCBI Taxonomy" id="1631247"/>
    <lineage>
        <taxon>Bacteria</taxon>
        <taxon>Pseudomonadati</taxon>
        <taxon>Pseudomonadota</taxon>
        <taxon>Alphaproteobacteria</taxon>
        <taxon>Hyphomicrobiales</taxon>
        <taxon>Phyllobacteriaceae</taxon>
        <taxon>Mesorhizobium</taxon>
    </lineage>
</organism>
<accession>A0A2P9ARL0</accession>
<evidence type="ECO:0000256" key="1">
    <source>
        <dbReference type="SAM" id="MobiDB-lite"/>
    </source>
</evidence>
<name>A0A2P9ARL0_9HYPH</name>
<evidence type="ECO:0000313" key="3">
    <source>
        <dbReference type="Proteomes" id="UP000245698"/>
    </source>
</evidence>
<evidence type="ECO:0000313" key="2">
    <source>
        <dbReference type="EMBL" id="SJM33779.1"/>
    </source>
</evidence>
<dbReference type="EMBL" id="FUIG01000044">
    <property type="protein sequence ID" value="SJM33779.1"/>
    <property type="molecule type" value="Genomic_DNA"/>
</dbReference>
<gene>
    <name evidence="2" type="ORF">BQ8482_360180</name>
</gene>
<dbReference type="AlphaFoldDB" id="A0A2P9ARL0"/>
<sequence>MAAETGDTRTDERIRGGDGDGFAIDKHSARPAARRSSDRAHLMTPGDETLVEHIALDRPEGDIQKEKVRPHRHALRPRRPVGRRTRWRWPA</sequence>